<evidence type="ECO:0008006" key="4">
    <source>
        <dbReference type="Google" id="ProtNLM"/>
    </source>
</evidence>
<dbReference type="EMBL" id="FQYR01000002">
    <property type="protein sequence ID" value="SHI79191.1"/>
    <property type="molecule type" value="Genomic_DNA"/>
</dbReference>
<dbReference type="InterPro" id="IPR021474">
    <property type="entry name" value="DUF3127"/>
</dbReference>
<name>A0A1M6E163_9BACT</name>
<dbReference type="Proteomes" id="UP000184510">
    <property type="component" value="Unassembled WGS sequence"/>
</dbReference>
<organism evidence="2 3">
    <name type="scientific">Rubritalea squalenifaciens DSM 18772</name>
    <dbReference type="NCBI Taxonomy" id="1123071"/>
    <lineage>
        <taxon>Bacteria</taxon>
        <taxon>Pseudomonadati</taxon>
        <taxon>Verrucomicrobiota</taxon>
        <taxon>Verrucomicrobiia</taxon>
        <taxon>Verrucomicrobiales</taxon>
        <taxon>Rubritaleaceae</taxon>
        <taxon>Rubritalea</taxon>
    </lineage>
</organism>
<evidence type="ECO:0000313" key="3">
    <source>
        <dbReference type="Proteomes" id="UP000184510"/>
    </source>
</evidence>
<proteinExistence type="predicted"/>
<gene>
    <name evidence="2" type="ORF">SAMN02745181_0899</name>
</gene>
<dbReference type="STRING" id="1123071.SAMN02745181_0899"/>
<sequence length="156" mass="17527">MNGENLAALALSAIRHLPDYPTRETLTIMFELSGKIKVIEDTQSFSSGFTKREFVLTTSDSKYPQDIKFETVKDKTSMLDKLSVGQEITVSFDIRGNEYNGRYYVNLNCWKIQAGGAQPAAKAPVKEPNFDNPFGDEEEPSADELRGNYDDDDIPF</sequence>
<keyword evidence="3" id="KW-1185">Reference proteome</keyword>
<dbReference type="InParanoid" id="A0A1M6E163"/>
<evidence type="ECO:0000313" key="2">
    <source>
        <dbReference type="EMBL" id="SHI79191.1"/>
    </source>
</evidence>
<dbReference type="AlphaFoldDB" id="A0A1M6E163"/>
<accession>A0A1M6E163</accession>
<dbReference type="Pfam" id="PF11325">
    <property type="entry name" value="DUF3127"/>
    <property type="match status" value="1"/>
</dbReference>
<protein>
    <recommendedName>
        <fullName evidence="4">DUF3127 domain-containing protein</fullName>
    </recommendedName>
</protein>
<feature type="region of interest" description="Disordered" evidence="1">
    <location>
        <begin position="118"/>
        <end position="156"/>
    </location>
</feature>
<reference evidence="2 3" key="1">
    <citation type="submission" date="2016-11" db="EMBL/GenBank/DDBJ databases">
        <authorList>
            <person name="Jaros S."/>
            <person name="Januszkiewicz K."/>
            <person name="Wedrychowicz H."/>
        </authorList>
    </citation>
    <scope>NUCLEOTIDE SEQUENCE [LARGE SCALE GENOMIC DNA]</scope>
    <source>
        <strain evidence="2 3">DSM 18772</strain>
    </source>
</reference>
<evidence type="ECO:0000256" key="1">
    <source>
        <dbReference type="SAM" id="MobiDB-lite"/>
    </source>
</evidence>